<comment type="caution">
    <text evidence="11">The sequence shown here is derived from an EMBL/GenBank/DDBJ whole genome shotgun (WGS) entry which is preliminary data.</text>
</comment>
<evidence type="ECO:0000256" key="7">
    <source>
        <dbReference type="ARBA" id="ARBA00023316"/>
    </source>
</evidence>
<dbReference type="InterPro" id="IPR006626">
    <property type="entry name" value="PbH1"/>
</dbReference>
<dbReference type="FunFam" id="2.160.20.10:FF:000004">
    <property type="entry name" value="Pectin lyase-like superfamily protein"/>
    <property type="match status" value="1"/>
</dbReference>
<comment type="similarity">
    <text evidence="2 9">Belongs to the glycosyl hydrolase 28 family.</text>
</comment>
<feature type="active site" evidence="8">
    <location>
        <position position="245"/>
    </location>
</feature>
<dbReference type="SMART" id="SM00710">
    <property type="entry name" value="PbH1"/>
    <property type="match status" value="4"/>
</dbReference>
<dbReference type="SUPFAM" id="SSF51126">
    <property type="entry name" value="Pectin lyase-like"/>
    <property type="match status" value="1"/>
</dbReference>
<evidence type="ECO:0000256" key="6">
    <source>
        <dbReference type="ARBA" id="ARBA00023295"/>
    </source>
</evidence>
<protein>
    <recommendedName>
        <fullName evidence="13">Exopolygalacturonase</fullName>
    </recommendedName>
</protein>
<keyword evidence="10" id="KW-0732">Signal</keyword>
<evidence type="ECO:0000256" key="8">
    <source>
        <dbReference type="PROSITE-ProRule" id="PRU10052"/>
    </source>
</evidence>
<dbReference type="PANTHER" id="PTHR31375">
    <property type="match status" value="1"/>
</dbReference>
<proteinExistence type="inferred from homology"/>
<gene>
    <name evidence="11" type="ORF">GIB67_014134</name>
</gene>
<dbReference type="InterPro" id="IPR000743">
    <property type="entry name" value="Glyco_hydro_28"/>
</dbReference>
<evidence type="ECO:0008006" key="13">
    <source>
        <dbReference type="Google" id="ProtNLM"/>
    </source>
</evidence>
<reference evidence="11 12" key="1">
    <citation type="journal article" date="2020" name="IScience">
        <title>Genome Sequencing of the Endangered Kingdonia uniflora (Circaeasteraceae, Ranunculales) Reveals Potential Mechanisms of Evolutionary Specialization.</title>
        <authorList>
            <person name="Sun Y."/>
            <person name="Deng T."/>
            <person name="Zhang A."/>
            <person name="Moore M.J."/>
            <person name="Landis J.B."/>
            <person name="Lin N."/>
            <person name="Zhang H."/>
            <person name="Zhang X."/>
            <person name="Huang J."/>
            <person name="Zhang X."/>
            <person name="Sun H."/>
            <person name="Wang H."/>
        </authorList>
    </citation>
    <scope>NUCLEOTIDE SEQUENCE [LARGE SCALE GENOMIC DNA]</scope>
    <source>
        <strain evidence="11">TB1705</strain>
        <tissue evidence="11">Leaf</tissue>
    </source>
</reference>
<evidence type="ECO:0000256" key="2">
    <source>
        <dbReference type="ARBA" id="ARBA00008834"/>
    </source>
</evidence>
<sequence>MGSKSIMFMVYVFFLIATVQAGSSRPGVFNVKNYGAVNNAAKDNAPAFLKAWTEACAAPGAYVKVLVPKGTFGLGPVIFNGPCKAKMIHFEVKGTLKASTDLNKFKTDGWVAFYEITGFKLSGGGVFDGQGTSAWPYNKCPLKKHCKLLPHSIRFDKLTNARISGITSLNSKMFHMNINLCKDIALDSITIIAPDLSPNTDGIHMGNSVGVNITNSNIGTGDDCISVGSGTHKLYVKGITCGPGHGLSIGSLGRYDWEEDVSDITVTNCTLKGTTNGLRIKTWEESPKETKVSNLVFTNIKLINVLNGVLVDQEYCPFVSCSKKAPSKVKLTNVLFDKISGTSASKEAIKIICSKSRPCEGVKLGDIHLTYSGTAVGKDGVLTSTCSNAHITSIGKQTPGACK</sequence>
<evidence type="ECO:0000256" key="3">
    <source>
        <dbReference type="ARBA" id="ARBA00022512"/>
    </source>
</evidence>
<dbReference type="Pfam" id="PF00295">
    <property type="entry name" value="Glyco_hydro_28"/>
    <property type="match status" value="1"/>
</dbReference>
<evidence type="ECO:0000256" key="1">
    <source>
        <dbReference type="ARBA" id="ARBA00004191"/>
    </source>
</evidence>
<keyword evidence="6 9" id="KW-0326">Glycosidase</keyword>
<comment type="subcellular location">
    <subcellularLocation>
        <location evidence="1">Secreted</location>
        <location evidence="1">Cell wall</location>
    </subcellularLocation>
</comment>
<keyword evidence="12" id="KW-1185">Reference proteome</keyword>
<dbReference type="PROSITE" id="PS00502">
    <property type="entry name" value="POLYGALACTURONASE"/>
    <property type="match status" value="1"/>
</dbReference>
<evidence type="ECO:0000256" key="5">
    <source>
        <dbReference type="ARBA" id="ARBA00022801"/>
    </source>
</evidence>
<dbReference type="Proteomes" id="UP000541444">
    <property type="component" value="Unassembled WGS sequence"/>
</dbReference>
<evidence type="ECO:0000313" key="11">
    <source>
        <dbReference type="EMBL" id="KAF6161932.1"/>
    </source>
</evidence>
<keyword evidence="7" id="KW-0961">Cell wall biogenesis/degradation</keyword>
<dbReference type="InterPro" id="IPR011050">
    <property type="entry name" value="Pectin_lyase_fold/virulence"/>
</dbReference>
<dbReference type="GO" id="GO:0071555">
    <property type="term" value="P:cell wall organization"/>
    <property type="evidence" value="ECO:0007669"/>
    <property type="project" value="UniProtKB-KW"/>
</dbReference>
<feature type="signal peptide" evidence="10">
    <location>
        <begin position="1"/>
        <end position="21"/>
    </location>
</feature>
<dbReference type="GO" id="GO:0004650">
    <property type="term" value="F:polygalacturonase activity"/>
    <property type="evidence" value="ECO:0007669"/>
    <property type="project" value="InterPro"/>
</dbReference>
<evidence type="ECO:0000313" key="12">
    <source>
        <dbReference type="Proteomes" id="UP000541444"/>
    </source>
</evidence>
<dbReference type="InterPro" id="IPR012334">
    <property type="entry name" value="Pectin_lyas_fold"/>
</dbReference>
<evidence type="ECO:0000256" key="9">
    <source>
        <dbReference type="RuleBase" id="RU361169"/>
    </source>
</evidence>
<dbReference type="Gene3D" id="2.160.20.10">
    <property type="entry name" value="Single-stranded right-handed beta-helix, Pectin lyase-like"/>
    <property type="match status" value="1"/>
</dbReference>
<organism evidence="11 12">
    <name type="scientific">Kingdonia uniflora</name>
    <dbReference type="NCBI Taxonomy" id="39325"/>
    <lineage>
        <taxon>Eukaryota</taxon>
        <taxon>Viridiplantae</taxon>
        <taxon>Streptophyta</taxon>
        <taxon>Embryophyta</taxon>
        <taxon>Tracheophyta</taxon>
        <taxon>Spermatophyta</taxon>
        <taxon>Magnoliopsida</taxon>
        <taxon>Ranunculales</taxon>
        <taxon>Circaeasteraceae</taxon>
        <taxon>Kingdonia</taxon>
    </lineage>
</organism>
<evidence type="ECO:0000256" key="4">
    <source>
        <dbReference type="ARBA" id="ARBA00022525"/>
    </source>
</evidence>
<accession>A0A7J7N4H2</accession>
<keyword evidence="3" id="KW-0134">Cell wall</keyword>
<keyword evidence="4" id="KW-0964">Secreted</keyword>
<dbReference type="AlphaFoldDB" id="A0A7J7N4H2"/>
<keyword evidence="5 9" id="KW-0378">Hydrolase</keyword>
<dbReference type="GO" id="GO:0005975">
    <property type="term" value="P:carbohydrate metabolic process"/>
    <property type="evidence" value="ECO:0007669"/>
    <property type="project" value="InterPro"/>
</dbReference>
<name>A0A7J7N4H2_9MAGN</name>
<dbReference type="EMBL" id="JACGCM010001069">
    <property type="protein sequence ID" value="KAF6161932.1"/>
    <property type="molecule type" value="Genomic_DNA"/>
</dbReference>
<evidence type="ECO:0000256" key="10">
    <source>
        <dbReference type="SAM" id="SignalP"/>
    </source>
</evidence>
<dbReference type="OrthoDB" id="1054415at2759"/>
<feature type="chain" id="PRO_5029713788" description="Exopolygalacturonase" evidence="10">
    <location>
        <begin position="22"/>
        <end position="403"/>
    </location>
</feature>